<feature type="compositionally biased region" description="Polar residues" evidence="5">
    <location>
        <begin position="184"/>
        <end position="218"/>
    </location>
</feature>
<dbReference type="PANTHER" id="PTHR25462:SF296">
    <property type="entry name" value="MEIOTIC P26, ISOFORM F"/>
    <property type="match status" value="1"/>
</dbReference>
<protein>
    <recommendedName>
        <fullName evidence="6">B box-type domain-containing protein</fullName>
    </recommendedName>
</protein>
<reference evidence="7" key="1">
    <citation type="submission" date="2019-07" db="EMBL/GenBank/DDBJ databases">
        <title>Annotation for the trematode Paragonimus miyazaki's.</title>
        <authorList>
            <person name="Choi Y.-J."/>
        </authorList>
    </citation>
    <scope>NUCLEOTIDE SEQUENCE</scope>
    <source>
        <strain evidence="7">Japan</strain>
    </source>
</reference>
<dbReference type="OrthoDB" id="9987040at2759"/>
<evidence type="ECO:0000313" key="7">
    <source>
        <dbReference type="EMBL" id="KAF7260367.1"/>
    </source>
</evidence>
<feature type="compositionally biased region" description="Polar residues" evidence="5">
    <location>
        <begin position="250"/>
        <end position="275"/>
    </location>
</feature>
<accession>A0A8S9ZAI5</accession>
<dbReference type="SUPFAM" id="SSF57850">
    <property type="entry name" value="RING/U-box"/>
    <property type="match status" value="1"/>
</dbReference>
<evidence type="ECO:0000313" key="8">
    <source>
        <dbReference type="Proteomes" id="UP000822476"/>
    </source>
</evidence>
<evidence type="ECO:0000256" key="3">
    <source>
        <dbReference type="ARBA" id="ARBA00022833"/>
    </source>
</evidence>
<dbReference type="InterPro" id="IPR018957">
    <property type="entry name" value="Znf_C3HC4_RING-type"/>
</dbReference>
<keyword evidence="1" id="KW-0479">Metal-binding</keyword>
<evidence type="ECO:0000259" key="6">
    <source>
        <dbReference type="PROSITE" id="PS50119"/>
    </source>
</evidence>
<dbReference type="PROSITE" id="PS50119">
    <property type="entry name" value="ZF_BBOX"/>
    <property type="match status" value="1"/>
</dbReference>
<dbReference type="InterPro" id="IPR013083">
    <property type="entry name" value="Znf_RING/FYVE/PHD"/>
</dbReference>
<sequence>MEIRQSLEANFLTCRHCHQPYRKPKVLVCLHTFCQVCLEQLVAQKDAENEAKELEATKRYLSASNSITDYRSGYRKKWSSKFRNGAYDPFSTSNYSGSSRYPLWTSSRSKNIICPVCEKETALSSGGVADLPTDQLADRLASMVDRMPTFPVCDVCTKQLLLTDSMESSDTQTSQTSNSTTSNAANYQHSNSKITSYTSLTRTNGRGDSYSSDESGQDGSVLEANESNRHIQNGHLRVGNNHNSRRRLLSSASTMSSHPRSRARATSSDKSSLNNGPRPANAACLECAKRLCASCRDTHAKMTVTANHVLIRVEQMDDLKCNRHPRELRRFFCLTCRMYICIVCTFETSSDGSGRESSTGANGHAEHEIMSIREAVTAYQNQLSRDSASTQAHINQIESLLNSLQVCEMEMQNLYAAIDSGGKFIEEQLHIQQRKLKDRVDTLAGIPLEILSNECKRLNRATNEWYEFLNDDRITSRLDLMDPLEALTEAGPMLDRVNGCLRAASEPLNKEMARQPFLQHLKAAEASVLNNDDSGLVSSQSVSPISRSDSTDKVANSRANYWRACLGKFRPVPFDFGRIVTDKELAAESKAQAARRVTTCVQTGPELIKSLPPPKGAQRHRAVQINFLGANLDDQGVQTEPCYIGNMKPNKVDVGTQYQSSDVNPPVSMYRSLKQILVQK</sequence>
<dbReference type="SMART" id="SM00184">
    <property type="entry name" value="RING"/>
    <property type="match status" value="1"/>
</dbReference>
<feature type="compositionally biased region" description="Low complexity" evidence="5">
    <location>
        <begin position="167"/>
        <end position="183"/>
    </location>
</feature>
<dbReference type="Gene3D" id="3.30.160.60">
    <property type="entry name" value="Classic Zinc Finger"/>
    <property type="match status" value="1"/>
</dbReference>
<dbReference type="SUPFAM" id="SSF57845">
    <property type="entry name" value="B-box zinc-binding domain"/>
    <property type="match status" value="1"/>
</dbReference>
<dbReference type="Gene3D" id="3.30.40.10">
    <property type="entry name" value="Zinc/RING finger domain, C3HC4 (zinc finger)"/>
    <property type="match status" value="1"/>
</dbReference>
<feature type="region of interest" description="Disordered" evidence="5">
    <location>
        <begin position="167"/>
        <end position="220"/>
    </location>
</feature>
<dbReference type="EMBL" id="JTDE01000778">
    <property type="protein sequence ID" value="KAF7260367.1"/>
    <property type="molecule type" value="Genomic_DNA"/>
</dbReference>
<gene>
    <name evidence="7" type="ORF">EG68_02189</name>
</gene>
<keyword evidence="3" id="KW-0862">Zinc</keyword>
<dbReference type="GO" id="GO:0061630">
    <property type="term" value="F:ubiquitin protein ligase activity"/>
    <property type="evidence" value="ECO:0007669"/>
    <property type="project" value="TreeGrafter"/>
</dbReference>
<evidence type="ECO:0000256" key="4">
    <source>
        <dbReference type="PROSITE-ProRule" id="PRU00024"/>
    </source>
</evidence>
<feature type="domain" description="B box-type" evidence="6">
    <location>
        <begin position="316"/>
        <end position="372"/>
    </location>
</feature>
<dbReference type="Proteomes" id="UP000822476">
    <property type="component" value="Unassembled WGS sequence"/>
</dbReference>
<dbReference type="Pfam" id="PF00643">
    <property type="entry name" value="zf-B_box"/>
    <property type="match status" value="1"/>
</dbReference>
<feature type="region of interest" description="Disordered" evidence="5">
    <location>
        <begin position="249"/>
        <end position="277"/>
    </location>
</feature>
<comment type="caution">
    <text evidence="7">The sequence shown here is derived from an EMBL/GenBank/DDBJ whole genome shotgun (WGS) entry which is preliminary data.</text>
</comment>
<proteinExistence type="predicted"/>
<dbReference type="PROSITE" id="PS00518">
    <property type="entry name" value="ZF_RING_1"/>
    <property type="match status" value="1"/>
</dbReference>
<organism evidence="7 8">
    <name type="scientific">Paragonimus skrjabini miyazakii</name>
    <dbReference type="NCBI Taxonomy" id="59628"/>
    <lineage>
        <taxon>Eukaryota</taxon>
        <taxon>Metazoa</taxon>
        <taxon>Spiralia</taxon>
        <taxon>Lophotrochozoa</taxon>
        <taxon>Platyhelminthes</taxon>
        <taxon>Trematoda</taxon>
        <taxon>Digenea</taxon>
        <taxon>Plagiorchiida</taxon>
        <taxon>Troglotremata</taxon>
        <taxon>Troglotrematidae</taxon>
        <taxon>Paragonimus</taxon>
    </lineage>
</organism>
<keyword evidence="2 4" id="KW-0863">Zinc-finger</keyword>
<dbReference type="InterPro" id="IPR001841">
    <property type="entry name" value="Znf_RING"/>
</dbReference>
<dbReference type="AlphaFoldDB" id="A0A8S9ZAI5"/>
<evidence type="ECO:0000256" key="1">
    <source>
        <dbReference type="ARBA" id="ARBA00022723"/>
    </source>
</evidence>
<dbReference type="PANTHER" id="PTHR25462">
    <property type="entry name" value="BONUS, ISOFORM C-RELATED"/>
    <property type="match status" value="1"/>
</dbReference>
<dbReference type="InterPro" id="IPR017907">
    <property type="entry name" value="Znf_RING_CS"/>
</dbReference>
<evidence type="ECO:0000256" key="2">
    <source>
        <dbReference type="ARBA" id="ARBA00022771"/>
    </source>
</evidence>
<dbReference type="InterPro" id="IPR000315">
    <property type="entry name" value="Znf_B-box"/>
</dbReference>
<dbReference type="CDD" id="cd19756">
    <property type="entry name" value="Bbox2"/>
    <property type="match status" value="1"/>
</dbReference>
<evidence type="ECO:0000256" key="5">
    <source>
        <dbReference type="SAM" id="MobiDB-lite"/>
    </source>
</evidence>
<keyword evidence="8" id="KW-1185">Reference proteome</keyword>
<name>A0A8S9ZAI5_9TREM</name>
<dbReference type="GO" id="GO:0008270">
    <property type="term" value="F:zinc ion binding"/>
    <property type="evidence" value="ECO:0007669"/>
    <property type="project" value="UniProtKB-KW"/>
</dbReference>
<dbReference type="InterPro" id="IPR047153">
    <property type="entry name" value="TRIM45/56/19-like"/>
</dbReference>
<dbReference type="Pfam" id="PF00097">
    <property type="entry name" value="zf-C3HC4"/>
    <property type="match status" value="1"/>
</dbReference>